<dbReference type="PROSITE" id="PS00136">
    <property type="entry name" value="SUBTILASE_ASP"/>
    <property type="match status" value="1"/>
</dbReference>
<dbReference type="InterPro" id="IPR015500">
    <property type="entry name" value="Peptidase_S8_subtilisin-rel"/>
</dbReference>
<reference evidence="13 14" key="1">
    <citation type="journal article" date="2016" name="Sci. Rep.">
        <title>Insights into Adaptations to a Near-Obligate Nematode Endoparasitic Lifestyle from the Finished Genome of Drechmeria coniospora.</title>
        <authorList>
            <person name="Zhang L."/>
            <person name="Zhou Z."/>
            <person name="Guo Q."/>
            <person name="Fokkens L."/>
            <person name="Miskei M."/>
            <person name="Pocsi I."/>
            <person name="Zhang W."/>
            <person name="Chen M."/>
            <person name="Wang L."/>
            <person name="Sun Y."/>
            <person name="Donzelli B.G."/>
            <person name="Gibson D.M."/>
            <person name="Nelson D.R."/>
            <person name="Luo J.G."/>
            <person name="Rep M."/>
            <person name="Liu H."/>
            <person name="Yang S."/>
            <person name="Wang J."/>
            <person name="Krasnoff S.B."/>
            <person name="Xu Y."/>
            <person name="Molnar I."/>
            <person name="Lin M."/>
        </authorList>
    </citation>
    <scope>NUCLEOTIDE SEQUENCE [LARGE SCALE GENOMIC DNA]</scope>
    <source>
        <strain evidence="13 14">ARSEF 6962</strain>
    </source>
</reference>
<keyword evidence="14" id="KW-1185">Reference proteome</keyword>
<feature type="active site" description="Charge relay system" evidence="6 7">
    <location>
        <position position="209"/>
    </location>
</feature>
<feature type="active site" description="Charge relay system" evidence="6 7">
    <location>
        <position position="159"/>
    </location>
</feature>
<proteinExistence type="inferred from homology"/>
<dbReference type="Gene3D" id="3.40.50.200">
    <property type="entry name" value="Peptidase S8/S53 domain"/>
    <property type="match status" value="2"/>
</dbReference>
<dbReference type="InterPro" id="IPR036852">
    <property type="entry name" value="Peptidase_S8/S53_dom_sf"/>
</dbReference>
<feature type="signal peptide" evidence="10">
    <location>
        <begin position="1"/>
        <end position="18"/>
    </location>
</feature>
<organism evidence="13 14">
    <name type="scientific">Drechmeria coniospora</name>
    <name type="common">Nematophagous fungus</name>
    <name type="synonym">Meria coniospora</name>
    <dbReference type="NCBI Taxonomy" id="98403"/>
    <lineage>
        <taxon>Eukaryota</taxon>
        <taxon>Fungi</taxon>
        <taxon>Dikarya</taxon>
        <taxon>Ascomycota</taxon>
        <taxon>Pezizomycotina</taxon>
        <taxon>Sordariomycetes</taxon>
        <taxon>Hypocreomycetidae</taxon>
        <taxon>Hypocreales</taxon>
        <taxon>Ophiocordycipitaceae</taxon>
        <taxon>Drechmeria</taxon>
    </lineage>
</organism>
<comment type="caution">
    <text evidence="13">The sequence shown here is derived from an EMBL/GenBank/DDBJ whole genome shotgun (WGS) entry which is preliminary data.</text>
</comment>
<dbReference type="CDD" id="cd07489">
    <property type="entry name" value="Peptidases_S8_5"/>
    <property type="match status" value="1"/>
</dbReference>
<dbReference type="STRING" id="98403.A0A151GIA5"/>
<dbReference type="GO" id="GO:0006508">
    <property type="term" value="P:proteolysis"/>
    <property type="evidence" value="ECO:0007669"/>
    <property type="project" value="UniProtKB-KW"/>
</dbReference>
<comment type="similarity">
    <text evidence="1 7 8">Belongs to the peptidase S8 family.</text>
</comment>
<dbReference type="Pfam" id="PF00082">
    <property type="entry name" value="Peptidase_S8"/>
    <property type="match status" value="1"/>
</dbReference>
<gene>
    <name evidence="13" type="ORF">DCS_03824</name>
</gene>
<dbReference type="InterPro" id="IPR023827">
    <property type="entry name" value="Peptidase_S8_Asp-AS"/>
</dbReference>
<feature type="chain" id="PRO_5007580649" evidence="10">
    <location>
        <begin position="19"/>
        <end position="902"/>
    </location>
</feature>
<name>A0A151GIA5_DRECN</name>
<evidence type="ECO:0000256" key="1">
    <source>
        <dbReference type="ARBA" id="ARBA00011073"/>
    </source>
</evidence>
<feature type="active site" description="Charge relay system" evidence="6 7">
    <location>
        <position position="546"/>
    </location>
</feature>
<sequence length="902" mass="95510">MVRQSILSLVAIVSTALATIPSTDVLPGGIIIELNDGHDLDAFVDDISKIGKVRIKFDCEIYKGVSVELYDIAAAAATTAKITAGAAVKAVSQIRQIAAAKPSVEWTGNKKTKKGSSELRKRGNATSTADTYSPHVMTQIDKLRAKGLTGKDIRIAIIDSGIDYNHPALGGCFGPGCLVAFGKDFVGDDYDGTNTPVPDDDPLDTCHGHGTHVAGIIAARPNNVGFTGVVPDATLGAYRVRSCKAHGGSDIIIAACIEAYKDHAKIINLSIGDQGGWLGEAVTVIVQRIVDKGIPVIASAGNDGDHGLFYPSTPSSGIGVASVASFENTLTTRVLYKSHYTIDTGRKLNFGYRPGVPNTWNGVSLDVYLYATRKNASTDDMTSKMTNGTTKHDACGTLPDSTPDLRNTIVLVGPDSCNPITKIKHALAKGANYILAHDIESNIGLVNLTALTGVLACGVVSKATGDSWTKAILQGKRVTLNMVDDNLDQMLETTPNHNTGGAVSTFSSWGPSWELGSKPQFGAPGGSIVSTFLTSAGGYSVLSGTSMAAPLVTGIVALIGQARGTFDPALINSLLSSTAKPQLFNDGDKFYDYYAPTAQQGGGLVQAFDAAYATTLLQPSALSFNDTEHFVKSRKITITNTGREEITYKLSHVPAIAMYTLGKGSISAAKFPNEPVRAAATIKLSQSSVKLGAGKSASIDVQATPPSGVDRKRLAFWSGWIAINGTDGASLSIPYQGLTGSLRASTILAPGNTWIARSNDTKNRDRLGDNSTFTMPTRDGKNITGAVLPSIITEFNLGTSLVVAHVVPVASNLAKNTTINFRNLTTDVGDFNSIGRPYGFWFTYVSRHIKLHPWDGRLDSGKYAPAGKYKIIVRALRIFGNATDEADWDVVETPPFNIKYPD</sequence>
<dbReference type="GeneID" id="63716467"/>
<dbReference type="PANTHER" id="PTHR43806">
    <property type="entry name" value="PEPTIDASE S8"/>
    <property type="match status" value="1"/>
</dbReference>
<evidence type="ECO:0000259" key="11">
    <source>
        <dbReference type="Pfam" id="PF00082"/>
    </source>
</evidence>
<dbReference type="PRINTS" id="PR00723">
    <property type="entry name" value="SUBTILISIN"/>
</dbReference>
<dbReference type="InterPro" id="IPR000209">
    <property type="entry name" value="Peptidase_S8/S53_dom"/>
</dbReference>
<dbReference type="RefSeq" id="XP_040656170.1">
    <property type="nucleotide sequence ID" value="XM_040801137.1"/>
</dbReference>
<dbReference type="GO" id="GO:0004252">
    <property type="term" value="F:serine-type endopeptidase activity"/>
    <property type="evidence" value="ECO:0007669"/>
    <property type="project" value="UniProtKB-UniRule"/>
</dbReference>
<evidence type="ECO:0000256" key="6">
    <source>
        <dbReference type="PIRSR" id="PIRSR615500-1"/>
    </source>
</evidence>
<dbReference type="EMBL" id="LAYC01000002">
    <property type="protein sequence ID" value="KYK56818.1"/>
    <property type="molecule type" value="Genomic_DNA"/>
</dbReference>
<keyword evidence="5 7" id="KW-0720">Serine protease</keyword>
<evidence type="ECO:0000313" key="14">
    <source>
        <dbReference type="Proteomes" id="UP000076580"/>
    </source>
</evidence>
<dbReference type="InterPro" id="IPR034187">
    <property type="entry name" value="Peptidases_S8_5"/>
</dbReference>
<feature type="domain" description="C5a peptidase/Subtilisin-like protease SBT2-like Fn3-like" evidence="12">
    <location>
        <begin position="623"/>
        <end position="735"/>
    </location>
</feature>
<evidence type="ECO:0000256" key="9">
    <source>
        <dbReference type="SAM" id="MobiDB-lite"/>
    </source>
</evidence>
<dbReference type="PANTHER" id="PTHR43806:SF66">
    <property type="entry name" value="SERIN ENDOPEPTIDASE"/>
    <property type="match status" value="1"/>
</dbReference>
<dbReference type="Gene3D" id="3.50.30.30">
    <property type="match status" value="1"/>
</dbReference>
<dbReference type="InterPro" id="IPR050131">
    <property type="entry name" value="Peptidase_S8_subtilisin-like"/>
</dbReference>
<dbReference type="Pfam" id="PF06280">
    <property type="entry name" value="fn3_5"/>
    <property type="match status" value="1"/>
</dbReference>
<evidence type="ECO:0000313" key="13">
    <source>
        <dbReference type="EMBL" id="KYK56818.1"/>
    </source>
</evidence>
<dbReference type="PROSITE" id="PS00137">
    <property type="entry name" value="SUBTILASE_HIS"/>
    <property type="match status" value="1"/>
</dbReference>
<feature type="region of interest" description="Disordered" evidence="9">
    <location>
        <begin position="107"/>
        <end position="131"/>
    </location>
</feature>
<evidence type="ECO:0000256" key="2">
    <source>
        <dbReference type="ARBA" id="ARBA00022670"/>
    </source>
</evidence>
<dbReference type="Proteomes" id="UP000076580">
    <property type="component" value="Chromosome 02"/>
</dbReference>
<dbReference type="InterPro" id="IPR022398">
    <property type="entry name" value="Peptidase_S8_His-AS"/>
</dbReference>
<evidence type="ECO:0000256" key="5">
    <source>
        <dbReference type="ARBA" id="ARBA00022825"/>
    </source>
</evidence>
<dbReference type="InterPro" id="IPR010435">
    <property type="entry name" value="C5a/SBT2-like_Fn3"/>
</dbReference>
<dbReference type="GO" id="GO:0016020">
    <property type="term" value="C:membrane"/>
    <property type="evidence" value="ECO:0007669"/>
    <property type="project" value="InterPro"/>
</dbReference>
<accession>A0A151GIA5</accession>
<evidence type="ECO:0000256" key="8">
    <source>
        <dbReference type="RuleBase" id="RU003355"/>
    </source>
</evidence>
<dbReference type="AlphaFoldDB" id="A0A151GIA5"/>
<feature type="domain" description="Peptidase S8/S53" evidence="11">
    <location>
        <begin position="150"/>
        <end position="581"/>
    </location>
</feature>
<dbReference type="SUPFAM" id="SSF52743">
    <property type="entry name" value="Subtilisin-like"/>
    <property type="match status" value="1"/>
</dbReference>
<keyword evidence="3 10" id="KW-0732">Signal</keyword>
<dbReference type="InterPro" id="IPR023828">
    <property type="entry name" value="Peptidase_S8_Ser-AS"/>
</dbReference>
<evidence type="ECO:0000256" key="7">
    <source>
        <dbReference type="PROSITE-ProRule" id="PRU01240"/>
    </source>
</evidence>
<evidence type="ECO:0000259" key="12">
    <source>
        <dbReference type="Pfam" id="PF06280"/>
    </source>
</evidence>
<evidence type="ECO:0000256" key="3">
    <source>
        <dbReference type="ARBA" id="ARBA00022729"/>
    </source>
</evidence>
<evidence type="ECO:0000256" key="10">
    <source>
        <dbReference type="SAM" id="SignalP"/>
    </source>
</evidence>
<dbReference type="PROSITE" id="PS51892">
    <property type="entry name" value="SUBTILASE"/>
    <property type="match status" value="1"/>
</dbReference>
<keyword evidence="4 7" id="KW-0378">Hydrolase</keyword>
<protein>
    <submittedName>
        <fullName evidence="13">Subtilisin-like serine protease PR1C</fullName>
    </submittedName>
</protein>
<evidence type="ECO:0000256" key="4">
    <source>
        <dbReference type="ARBA" id="ARBA00022801"/>
    </source>
</evidence>
<dbReference type="PROSITE" id="PS00138">
    <property type="entry name" value="SUBTILASE_SER"/>
    <property type="match status" value="1"/>
</dbReference>
<keyword evidence="2 7" id="KW-0645">Protease</keyword>
<dbReference type="InParanoid" id="A0A151GIA5"/>